<evidence type="ECO:0000256" key="18">
    <source>
        <dbReference type="ARBA" id="ARBA00037859"/>
    </source>
</evidence>
<evidence type="ECO:0000256" key="21">
    <source>
        <dbReference type="ARBA" id="ARBA00042448"/>
    </source>
</evidence>
<comment type="pathway">
    <text evidence="4">Glycolipid biosynthesis.</text>
</comment>
<dbReference type="InterPro" id="IPR001675">
    <property type="entry name" value="Glyco_trans_29"/>
</dbReference>
<protein>
    <recommendedName>
        <fullName evidence="30">CMP-N-acetylneuraminate-beta-galactosamide-alpha-2,3-sialyltransferase 2</fullName>
        <ecNumber evidence="19">2.4.3.2</ecNumber>
        <ecNumber evidence="20">2.4.3.4</ecNumber>
    </recommendedName>
    <alternativeName>
        <fullName evidence="23">Gal-NAc6S</fullName>
    </alternativeName>
    <alternativeName>
        <fullName evidence="21">Gal-beta-1,3-GalNAc-alpha-2,3-sialyltransferase</fullName>
    </alternativeName>
    <alternativeName>
        <fullName evidence="22">Monosialoganglioside sialyltransferase</fullName>
    </alternativeName>
    <alternativeName>
        <fullName evidence="31">ST3Gal II</fullName>
    </alternativeName>
    <alternativeName>
        <fullName evidence="32">ST3GalA.2</fullName>
    </alternativeName>
    <alternativeName>
        <fullName evidence="33">Sialyltransferase 4B</fullName>
    </alternativeName>
</protein>
<dbReference type="CDD" id="cd23966">
    <property type="entry name" value="GT29_ST3GAL1_2"/>
    <property type="match status" value="1"/>
</dbReference>
<evidence type="ECO:0000256" key="32">
    <source>
        <dbReference type="ARBA" id="ARBA00081332"/>
    </source>
</evidence>
<keyword evidence="10" id="KW-0735">Signal-anchor</keyword>
<comment type="catalytic activity">
    <reaction evidence="28">
        <text>a globoside GalGb4Cer + CMP-N-acetyl-beta-neuraminate = a globoside MSGG + CMP + H(+)</text>
        <dbReference type="Rhea" id="RHEA:65372"/>
        <dbReference type="ChEBI" id="CHEBI:15378"/>
        <dbReference type="ChEBI" id="CHEBI:57812"/>
        <dbReference type="ChEBI" id="CHEBI:60377"/>
        <dbReference type="ChEBI" id="CHEBI:140623"/>
        <dbReference type="ChEBI" id="CHEBI:140691"/>
    </reaction>
    <physiologicalReaction direction="left-to-right" evidence="28">
        <dbReference type="Rhea" id="RHEA:65373"/>
    </physiologicalReaction>
</comment>
<evidence type="ECO:0000256" key="31">
    <source>
        <dbReference type="ARBA" id="ARBA00081228"/>
    </source>
</evidence>
<keyword evidence="15" id="KW-1015">Disulfide bond</keyword>
<evidence type="ECO:0000256" key="26">
    <source>
        <dbReference type="ARBA" id="ARBA00043816"/>
    </source>
</evidence>
<evidence type="ECO:0000256" key="33">
    <source>
        <dbReference type="ARBA" id="ARBA00082805"/>
    </source>
</evidence>
<evidence type="ECO:0000256" key="14">
    <source>
        <dbReference type="ARBA" id="ARBA00023136"/>
    </source>
</evidence>
<evidence type="ECO:0000256" key="11">
    <source>
        <dbReference type="ARBA" id="ARBA00022989"/>
    </source>
</evidence>
<keyword evidence="7 34" id="KW-0328">Glycosyltransferase</keyword>
<evidence type="ECO:0000256" key="8">
    <source>
        <dbReference type="ARBA" id="ARBA00022679"/>
    </source>
</evidence>
<accession>A0A5A9NJQ8</accession>
<dbReference type="Pfam" id="PF00777">
    <property type="entry name" value="Glyco_transf_29"/>
    <property type="match status" value="1"/>
</dbReference>
<reference evidence="34 35" key="1">
    <citation type="journal article" date="2019" name="Mol. Ecol. Resour.">
        <title>Chromosome-level genome assembly of Triplophysa tibetana, a fish adapted to the harsh high-altitude environment of the Tibetan Plateau.</title>
        <authorList>
            <person name="Yang X."/>
            <person name="Liu H."/>
            <person name="Ma Z."/>
            <person name="Zou Y."/>
            <person name="Zou M."/>
            <person name="Mao Y."/>
            <person name="Li X."/>
            <person name="Wang H."/>
            <person name="Chen T."/>
            <person name="Wang W."/>
            <person name="Yang R."/>
        </authorList>
    </citation>
    <scope>NUCLEOTIDE SEQUENCE [LARGE SCALE GENOMIC DNA]</scope>
    <source>
        <strain evidence="34">TTIB1903HZAU</strain>
        <tissue evidence="34">Muscle</tissue>
    </source>
</reference>
<dbReference type="InterPro" id="IPR038578">
    <property type="entry name" value="GT29-like_sf"/>
</dbReference>
<keyword evidence="6" id="KW-0964">Secreted</keyword>
<keyword evidence="35" id="KW-1185">Reference proteome</keyword>
<keyword evidence="11" id="KW-1133">Transmembrane helix</keyword>
<dbReference type="GO" id="GO:0097503">
    <property type="term" value="P:sialylation"/>
    <property type="evidence" value="ECO:0007669"/>
    <property type="project" value="TreeGrafter"/>
</dbReference>
<comment type="subunit">
    <text evidence="29">Homodimer; disulfide-linked. Homodimer formation occurs in the endoplasmic reticulum.</text>
</comment>
<dbReference type="FunFam" id="3.90.1480.20:FF:000002">
    <property type="entry name" value="CMP-N-acetylneuraminate-beta-galactosamide- alpha-2,3-sialyltransferase 2"/>
    <property type="match status" value="1"/>
</dbReference>
<evidence type="ECO:0000256" key="13">
    <source>
        <dbReference type="ARBA" id="ARBA00023098"/>
    </source>
</evidence>
<evidence type="ECO:0000256" key="10">
    <source>
        <dbReference type="ARBA" id="ARBA00022968"/>
    </source>
</evidence>
<dbReference type="EC" id="2.4.3.4" evidence="20"/>
<gene>
    <name evidence="34" type="ORF">E1301_Tti018247</name>
</gene>
<evidence type="ECO:0000256" key="19">
    <source>
        <dbReference type="ARBA" id="ARBA00039106"/>
    </source>
</evidence>
<comment type="similarity">
    <text evidence="5">Belongs to the glycosyltransferase 29 family.</text>
</comment>
<dbReference type="GO" id="GO:0000139">
    <property type="term" value="C:Golgi membrane"/>
    <property type="evidence" value="ECO:0007669"/>
    <property type="project" value="UniProtKB-SubCell"/>
</dbReference>
<evidence type="ECO:0000256" key="15">
    <source>
        <dbReference type="ARBA" id="ARBA00023157"/>
    </source>
</evidence>
<dbReference type="EC" id="2.4.3.2" evidence="19"/>
<evidence type="ECO:0000256" key="28">
    <source>
        <dbReference type="ARBA" id="ARBA00052027"/>
    </source>
</evidence>
<evidence type="ECO:0000256" key="5">
    <source>
        <dbReference type="ARBA" id="ARBA00006003"/>
    </source>
</evidence>
<evidence type="ECO:0000256" key="17">
    <source>
        <dbReference type="ARBA" id="ARBA00036292"/>
    </source>
</evidence>
<evidence type="ECO:0000313" key="34">
    <source>
        <dbReference type="EMBL" id="KAA0710010.1"/>
    </source>
</evidence>
<dbReference type="Proteomes" id="UP000324632">
    <property type="component" value="Chromosome 16"/>
</dbReference>
<evidence type="ECO:0000256" key="7">
    <source>
        <dbReference type="ARBA" id="ARBA00022676"/>
    </source>
</evidence>
<evidence type="ECO:0000256" key="22">
    <source>
        <dbReference type="ARBA" id="ARBA00042990"/>
    </source>
</evidence>
<dbReference type="InterPro" id="IPR051757">
    <property type="entry name" value="Beta-gal_alpha2-3_sialyltrans"/>
</dbReference>
<evidence type="ECO:0000256" key="23">
    <source>
        <dbReference type="ARBA" id="ARBA00042991"/>
    </source>
</evidence>
<keyword evidence="13" id="KW-0443">Lipid metabolism</keyword>
<dbReference type="GO" id="GO:0005576">
    <property type="term" value="C:extracellular region"/>
    <property type="evidence" value="ECO:0007669"/>
    <property type="project" value="UniProtKB-SubCell"/>
</dbReference>
<evidence type="ECO:0000256" key="29">
    <source>
        <dbReference type="ARBA" id="ARBA00062545"/>
    </source>
</evidence>
<evidence type="ECO:0000256" key="25">
    <source>
        <dbReference type="ARBA" id="ARBA00043773"/>
    </source>
</evidence>
<dbReference type="GO" id="GO:0032580">
    <property type="term" value="C:Golgi cisterna membrane"/>
    <property type="evidence" value="ECO:0007669"/>
    <property type="project" value="UniProtKB-SubCell"/>
</dbReference>
<dbReference type="GO" id="GO:0003836">
    <property type="term" value="F:beta-galactoside (CMP) alpha-2,3-sialyltransferase activity"/>
    <property type="evidence" value="ECO:0007669"/>
    <property type="project" value="UniProtKB-EC"/>
</dbReference>
<dbReference type="PANTHER" id="PTHR46032:SF6">
    <property type="entry name" value="CMP-N-ACETYLNEURAMINATE-BETA-GALACTOSAMIDE-ALPHA-2,3-SIALYLTRANSFERASE 1"/>
    <property type="match status" value="1"/>
</dbReference>
<evidence type="ECO:0000256" key="3">
    <source>
        <dbReference type="ARBA" id="ARBA00004922"/>
    </source>
</evidence>
<evidence type="ECO:0000256" key="9">
    <source>
        <dbReference type="ARBA" id="ARBA00022692"/>
    </source>
</evidence>
<proteinExistence type="inferred from homology"/>
<evidence type="ECO:0000256" key="24">
    <source>
        <dbReference type="ARBA" id="ARBA00043673"/>
    </source>
</evidence>
<dbReference type="GO" id="GO:0047288">
    <property type="term" value="F:beta-D-galactosyl-(1-&gt;3)-N-acetyl-beta-D-galactosaminide alpha-2,3- sialyltransferase"/>
    <property type="evidence" value="ECO:0007669"/>
    <property type="project" value="UniProtKB-EC"/>
</dbReference>
<evidence type="ECO:0000256" key="6">
    <source>
        <dbReference type="ARBA" id="ARBA00022525"/>
    </source>
</evidence>
<evidence type="ECO:0000256" key="27">
    <source>
        <dbReference type="ARBA" id="ARBA00047509"/>
    </source>
</evidence>
<organism evidence="34 35">
    <name type="scientific">Triplophysa tibetana</name>
    <dbReference type="NCBI Taxonomy" id="1572043"/>
    <lineage>
        <taxon>Eukaryota</taxon>
        <taxon>Metazoa</taxon>
        <taxon>Chordata</taxon>
        <taxon>Craniata</taxon>
        <taxon>Vertebrata</taxon>
        <taxon>Euteleostomi</taxon>
        <taxon>Actinopterygii</taxon>
        <taxon>Neopterygii</taxon>
        <taxon>Teleostei</taxon>
        <taxon>Ostariophysi</taxon>
        <taxon>Cypriniformes</taxon>
        <taxon>Nemacheilidae</taxon>
        <taxon>Triplophysa</taxon>
    </lineage>
</organism>
<keyword evidence="12" id="KW-0333">Golgi apparatus</keyword>
<comment type="catalytic activity">
    <reaction evidence="24">
        <text>a ganglioside GA1 (d18:1(4E)) + CMP-N-acetyl-beta-neuraminate = a ganglioside GM1b (d18:1(4E)) + CMP + H(+)</text>
        <dbReference type="Rhea" id="RHEA:47560"/>
        <dbReference type="ChEBI" id="CHEBI:15378"/>
        <dbReference type="ChEBI" id="CHEBI:27938"/>
        <dbReference type="ChEBI" id="CHEBI:57812"/>
        <dbReference type="ChEBI" id="CHEBI:60377"/>
        <dbReference type="ChEBI" id="CHEBI:78568"/>
    </reaction>
    <physiologicalReaction direction="left-to-right" evidence="24">
        <dbReference type="Rhea" id="RHEA:47561"/>
    </physiologicalReaction>
</comment>
<keyword evidence="16" id="KW-0325">Glycoprotein</keyword>
<dbReference type="Gene3D" id="3.90.1480.20">
    <property type="entry name" value="Glycosyl transferase family 29"/>
    <property type="match status" value="1"/>
</dbReference>
<dbReference type="AlphaFoldDB" id="A0A5A9NJQ8"/>
<comment type="catalytic activity">
    <reaction evidence="27">
        <text>ganglioside GM1 (d18:1(4E)/18:0) + CMP-N-acetyl-beta-neuraminate = ganglioside GD1a (18:1(4E)/18:0) + CMP + H(+)</text>
        <dbReference type="Rhea" id="RHEA:48248"/>
        <dbReference type="ChEBI" id="CHEBI:15378"/>
        <dbReference type="ChEBI" id="CHEBI:57812"/>
        <dbReference type="ChEBI" id="CHEBI:60377"/>
        <dbReference type="ChEBI" id="CHEBI:73110"/>
        <dbReference type="ChEBI" id="CHEBI:90153"/>
    </reaction>
    <physiologicalReaction direction="left-to-right" evidence="27">
        <dbReference type="Rhea" id="RHEA:48249"/>
    </physiologicalReaction>
</comment>
<keyword evidence="9" id="KW-0812">Transmembrane</keyword>
<evidence type="ECO:0000256" key="20">
    <source>
        <dbReference type="ARBA" id="ARBA00039107"/>
    </source>
</evidence>
<keyword evidence="8 34" id="KW-0808">Transferase</keyword>
<dbReference type="GO" id="GO:0006629">
    <property type="term" value="P:lipid metabolic process"/>
    <property type="evidence" value="ECO:0007669"/>
    <property type="project" value="UniProtKB-KW"/>
</dbReference>
<comment type="caution">
    <text evidence="34">The sequence shown here is derived from an EMBL/GenBank/DDBJ whole genome shotgun (WGS) entry which is preliminary data.</text>
</comment>
<comment type="subcellular location">
    <subcellularLocation>
        <location evidence="1">Golgi apparatus membrane</location>
        <topology evidence="1">Single-pass type II membrane protein</topology>
    </subcellularLocation>
    <subcellularLocation>
        <location evidence="18">Golgi apparatus</location>
        <location evidence="18">Golgi stack membrane</location>
    </subcellularLocation>
    <subcellularLocation>
        <location evidence="2">Secreted</location>
    </subcellularLocation>
</comment>
<evidence type="ECO:0000256" key="1">
    <source>
        <dbReference type="ARBA" id="ARBA00004323"/>
    </source>
</evidence>
<evidence type="ECO:0000256" key="4">
    <source>
        <dbReference type="ARBA" id="ARBA00004934"/>
    </source>
</evidence>
<evidence type="ECO:0000256" key="16">
    <source>
        <dbReference type="ARBA" id="ARBA00023180"/>
    </source>
</evidence>
<dbReference type="EMBL" id="SOYY01000016">
    <property type="protein sequence ID" value="KAA0710010.1"/>
    <property type="molecule type" value="Genomic_DNA"/>
</dbReference>
<evidence type="ECO:0000313" key="35">
    <source>
        <dbReference type="Proteomes" id="UP000324632"/>
    </source>
</evidence>
<comment type="pathway">
    <text evidence="3">Protein modification; protein glycosylation.</text>
</comment>
<comment type="catalytic activity">
    <reaction evidence="25">
        <text>a ganglioside GM1 (d18:1(4E)) + CMP-N-acetyl-beta-neuraminate = a ganglioside GD1a (d18:1(4E)) + CMP + H(+)</text>
        <dbReference type="Rhea" id="RHEA:18021"/>
        <dbReference type="ChEBI" id="CHEBI:15378"/>
        <dbReference type="ChEBI" id="CHEBI:57812"/>
        <dbReference type="ChEBI" id="CHEBI:60377"/>
        <dbReference type="ChEBI" id="CHEBI:77709"/>
        <dbReference type="ChEBI" id="CHEBI:78445"/>
        <dbReference type="EC" id="2.4.3.2"/>
    </reaction>
    <physiologicalReaction direction="left-to-right" evidence="25">
        <dbReference type="Rhea" id="RHEA:18022"/>
    </physiologicalReaction>
</comment>
<name>A0A5A9NJQ8_9TELE</name>
<comment type="catalytic activity">
    <reaction evidence="26">
        <text>a ganglioside GA1 + CMP-N-acetyl-beta-neuraminate = a ganglioside GM1b + CMP + H(+)</text>
        <dbReference type="Rhea" id="RHEA:48244"/>
        <dbReference type="ChEBI" id="CHEBI:15378"/>
        <dbReference type="ChEBI" id="CHEBI:57812"/>
        <dbReference type="ChEBI" id="CHEBI:60377"/>
        <dbReference type="ChEBI" id="CHEBI:88069"/>
        <dbReference type="ChEBI" id="CHEBI:90151"/>
    </reaction>
    <physiologicalReaction direction="left-to-right" evidence="26">
        <dbReference type="Rhea" id="RHEA:48245"/>
    </physiologicalReaction>
</comment>
<comment type="catalytic activity">
    <reaction evidence="17">
        <text>a beta-D-galactosyl-(1-&gt;3)-N-acetyl-alpha-D-galactosaminyl derivative + CMP-N-acetyl-beta-neuraminate = an N-acetyl-alpha-neuraminyl-(2-&gt;3)-beta-D-galactosyl-(1-&gt;3)-N-acetyl-alpha-D-galactosaminyl derivative + CMP + H(+)</text>
        <dbReference type="Rhea" id="RHEA:21616"/>
        <dbReference type="ChEBI" id="CHEBI:15378"/>
        <dbReference type="ChEBI" id="CHEBI:57812"/>
        <dbReference type="ChEBI" id="CHEBI:60377"/>
        <dbReference type="ChEBI" id="CHEBI:133470"/>
        <dbReference type="ChEBI" id="CHEBI:139596"/>
        <dbReference type="EC" id="2.4.3.4"/>
    </reaction>
    <physiologicalReaction direction="left-to-right" evidence="17">
        <dbReference type="Rhea" id="RHEA:21617"/>
    </physiologicalReaction>
</comment>
<evidence type="ECO:0000256" key="12">
    <source>
        <dbReference type="ARBA" id="ARBA00023034"/>
    </source>
</evidence>
<evidence type="ECO:0000256" key="30">
    <source>
        <dbReference type="ARBA" id="ARBA00072809"/>
    </source>
</evidence>
<sequence>MRFFGPKLVSVIILMSTVLFTLTIYKDPYDHLKQFVNNKVVEHFFENQPCACPDRCLAAINDDFKERFRKDISPVLSLNNSELSGEINTWWQRLQSTRTKANYQQVIKELFAVIPGEGHYKDAGPHRCRTCAVVGNSGNLLESHYGPLIDFNDFVIRMNKAPVEGFEDDVGWKTTHRVMYPESAVHLDNSTHLVLLPFKMLDIQWVTSALTNGTIKRTRFKVIDKLQADKDKTMVMHPAFLYYVHTTWLNIKARRSYPSTGFLALMFALHICDEVNVFGFGANGKGTWHHYFEESPKRFKGTGHHSGGIETKIIKEMRERKIITQYTGWGARELVGGKELYPLTPRWDPGVKLLMRDQLQVKPYILLW</sequence>
<keyword evidence="14" id="KW-0472">Membrane</keyword>
<dbReference type="PANTHER" id="PTHR46032">
    <property type="entry name" value="ALPHA-2,3-SIALYLTRANSFERASE ST3GAL I ISOFORM X1"/>
    <property type="match status" value="1"/>
</dbReference>
<evidence type="ECO:0000256" key="2">
    <source>
        <dbReference type="ARBA" id="ARBA00004613"/>
    </source>
</evidence>